<dbReference type="GO" id="GO:0016301">
    <property type="term" value="F:kinase activity"/>
    <property type="evidence" value="ECO:0007669"/>
    <property type="project" value="UniProtKB-KW"/>
</dbReference>
<keyword evidence="6" id="KW-1185">Reference proteome</keyword>
<dbReference type="InterPro" id="IPR029056">
    <property type="entry name" value="Ribokinase-like"/>
</dbReference>
<reference evidence="6" key="1">
    <citation type="submission" date="2018-07" db="EMBL/GenBank/DDBJ databases">
        <authorList>
            <person name="Peiro R."/>
            <person name="Begona"/>
            <person name="Cbmso G."/>
            <person name="Lopez M."/>
            <person name="Gonzalez S."/>
        </authorList>
    </citation>
    <scope>NUCLEOTIDE SEQUENCE [LARGE SCALE GENOMIC DNA]</scope>
</reference>
<keyword evidence="2" id="KW-0418">Kinase</keyword>
<organism evidence="5 6">
    <name type="scientific">Ciceribacter selenitireducens ATCC BAA-1503</name>
    <dbReference type="NCBI Taxonomy" id="1336235"/>
    <lineage>
        <taxon>Bacteria</taxon>
        <taxon>Pseudomonadati</taxon>
        <taxon>Pseudomonadota</taxon>
        <taxon>Alphaproteobacteria</taxon>
        <taxon>Hyphomicrobiales</taxon>
        <taxon>Rhizobiaceae</taxon>
        <taxon>Ciceribacter</taxon>
    </lineage>
</organism>
<dbReference type="InterPro" id="IPR002173">
    <property type="entry name" value="Carboh/pur_kinase_PfkB_CS"/>
</dbReference>
<protein>
    <recommendedName>
        <fullName evidence="4">Carbohydrate kinase PfkB domain-containing protein</fullName>
    </recommendedName>
</protein>
<dbReference type="Gene3D" id="3.40.1190.20">
    <property type="match status" value="1"/>
</dbReference>
<keyword evidence="1" id="KW-0808">Transferase</keyword>
<feature type="region of interest" description="Disordered" evidence="3">
    <location>
        <begin position="1"/>
        <end position="41"/>
    </location>
</feature>
<dbReference type="Proteomes" id="UP000254764">
    <property type="component" value="Unassembled WGS sequence"/>
</dbReference>
<evidence type="ECO:0000313" key="6">
    <source>
        <dbReference type="Proteomes" id="UP000254764"/>
    </source>
</evidence>
<dbReference type="SUPFAM" id="SSF53613">
    <property type="entry name" value="Ribokinase-like"/>
    <property type="match status" value="1"/>
</dbReference>
<name>A0A376AHT5_9HYPH</name>
<dbReference type="PANTHER" id="PTHR10584:SF166">
    <property type="entry name" value="RIBOKINASE"/>
    <property type="match status" value="1"/>
</dbReference>
<evidence type="ECO:0000313" key="5">
    <source>
        <dbReference type="EMBL" id="SSC67250.1"/>
    </source>
</evidence>
<evidence type="ECO:0000256" key="1">
    <source>
        <dbReference type="ARBA" id="ARBA00022679"/>
    </source>
</evidence>
<dbReference type="EMBL" id="UEYP01000003">
    <property type="protein sequence ID" value="SSC67250.1"/>
    <property type="molecule type" value="Genomic_DNA"/>
</dbReference>
<evidence type="ECO:0000256" key="2">
    <source>
        <dbReference type="ARBA" id="ARBA00022777"/>
    </source>
</evidence>
<gene>
    <name evidence="5" type="ORF">RHIZ70_2958</name>
</gene>
<proteinExistence type="predicted"/>
<accession>A0A376AHT5</accession>
<dbReference type="InterPro" id="IPR011611">
    <property type="entry name" value="PfkB_dom"/>
</dbReference>
<evidence type="ECO:0000256" key="3">
    <source>
        <dbReference type="SAM" id="MobiDB-lite"/>
    </source>
</evidence>
<feature type="domain" description="Carbohydrate kinase PfkB" evidence="4">
    <location>
        <begin position="44"/>
        <end position="296"/>
    </location>
</feature>
<evidence type="ECO:0000259" key="4">
    <source>
        <dbReference type="Pfam" id="PF00294"/>
    </source>
</evidence>
<dbReference type="Pfam" id="PF00294">
    <property type="entry name" value="PfkB"/>
    <property type="match status" value="1"/>
</dbReference>
<dbReference type="PANTHER" id="PTHR10584">
    <property type="entry name" value="SUGAR KINASE"/>
    <property type="match status" value="1"/>
</dbReference>
<dbReference type="PROSITE" id="PS00584">
    <property type="entry name" value="PFKB_KINASES_2"/>
    <property type="match status" value="1"/>
</dbReference>
<sequence length="325" mass="35219">MGTSAARFRQSAKMTDQAIRGAKQKDFTHRMRTSPPPASGPIIVIGHINHDRIWRLNAPLRSGARISWSDRRVRLGGGGYYTARRLMDLGHPVCLVSTLKDDRYGAWARDVLARQAYDLTHVGTVEGETECADILLEPNGERTILSEEKRASRGFSLSAPVKGRAFYVNGSRLCDAILQSLEQASLVVSQFPLGTPTPRPADIIVGSKADFPGESLEQIWQKATNISGPRLTQLALTDGPRAITLFDGIERRDVHAVHPVSSRDTIGAGDSFSAALLHALVGGETLSEAAEWAGEATADWLRQRDARAGTDWADEPSSLSAALTA</sequence>
<dbReference type="AlphaFoldDB" id="A0A376AHT5"/>